<evidence type="ECO:0000256" key="1">
    <source>
        <dbReference type="SAM" id="MobiDB-lite"/>
    </source>
</evidence>
<gene>
    <name evidence="2" type="ORF">BN9_132030</name>
</gene>
<comment type="caution">
    <text evidence="2">The sequence shown here is derived from an EMBL/GenBank/DDBJ whole genome shotgun (WGS) entry which is preliminary data.</text>
</comment>
<reference evidence="2 3" key="1">
    <citation type="submission" date="2012-05" db="EMBL/GenBank/DDBJ databases">
        <title>Recombination and specialization in a pathogen metapopulation.</title>
        <authorList>
            <person name="Gardiner A."/>
            <person name="Kemen E."/>
            <person name="Schultz-Larsen T."/>
            <person name="MacLean D."/>
            <person name="Van Oosterhout C."/>
            <person name="Jones J.D.G."/>
        </authorList>
    </citation>
    <scope>NUCLEOTIDE SEQUENCE [LARGE SCALE GENOMIC DNA]</scope>
    <source>
        <strain evidence="2 3">Ac Nc2</strain>
    </source>
</reference>
<proteinExistence type="predicted"/>
<keyword evidence="3" id="KW-1185">Reference proteome</keyword>
<dbReference type="InParanoid" id="A0A024FXI8"/>
<organism evidence="2 3">
    <name type="scientific">Albugo candida</name>
    <dbReference type="NCBI Taxonomy" id="65357"/>
    <lineage>
        <taxon>Eukaryota</taxon>
        <taxon>Sar</taxon>
        <taxon>Stramenopiles</taxon>
        <taxon>Oomycota</taxon>
        <taxon>Peronosporomycetes</taxon>
        <taxon>Albuginales</taxon>
        <taxon>Albuginaceae</taxon>
        <taxon>Albugo</taxon>
    </lineage>
</organism>
<protein>
    <submittedName>
        <fullName evidence="2">Uncharacterized protein</fullName>
    </submittedName>
</protein>
<sequence>MEIFHQQPLLSQAKSLLQGRVLSMETERAETENIFEEQGPSYAEETDCQTDEITNELSESERASRLHTDDSSSDDEVLRSHTVIASS</sequence>
<accession>A0A024FXI8</accession>
<dbReference type="EMBL" id="CAIX01001358">
    <property type="protein sequence ID" value="CCI11617.1"/>
    <property type="molecule type" value="Genomic_DNA"/>
</dbReference>
<feature type="region of interest" description="Disordered" evidence="1">
    <location>
        <begin position="54"/>
        <end position="87"/>
    </location>
</feature>
<evidence type="ECO:0000313" key="3">
    <source>
        <dbReference type="Proteomes" id="UP000053237"/>
    </source>
</evidence>
<name>A0A024FXI8_9STRA</name>
<evidence type="ECO:0000313" key="2">
    <source>
        <dbReference type="EMBL" id="CCI11617.1"/>
    </source>
</evidence>
<dbReference type="AlphaFoldDB" id="A0A024FXI8"/>
<dbReference type="Proteomes" id="UP000053237">
    <property type="component" value="Unassembled WGS sequence"/>
</dbReference>
<feature type="compositionally biased region" description="Basic and acidic residues" evidence="1">
    <location>
        <begin position="59"/>
        <end position="70"/>
    </location>
</feature>